<comment type="caution">
    <text evidence="3">The sequence shown here is derived from an EMBL/GenBank/DDBJ whole genome shotgun (WGS) entry which is preliminary data.</text>
</comment>
<organism evidence="3 4">
    <name type="scientific">Olivibacter oleidegradans</name>
    <dbReference type="NCBI Taxonomy" id="760123"/>
    <lineage>
        <taxon>Bacteria</taxon>
        <taxon>Pseudomonadati</taxon>
        <taxon>Bacteroidota</taxon>
        <taxon>Sphingobacteriia</taxon>
        <taxon>Sphingobacteriales</taxon>
        <taxon>Sphingobacteriaceae</taxon>
        <taxon>Olivibacter</taxon>
    </lineage>
</organism>
<dbReference type="Proteomes" id="UP001589774">
    <property type="component" value="Unassembled WGS sequence"/>
</dbReference>
<dbReference type="InterPro" id="IPR036388">
    <property type="entry name" value="WH-like_DNA-bd_sf"/>
</dbReference>
<dbReference type="NCBIfam" id="TIGR00732">
    <property type="entry name" value="dprA"/>
    <property type="match status" value="1"/>
</dbReference>
<dbReference type="SMART" id="SM00278">
    <property type="entry name" value="HhH1"/>
    <property type="match status" value="2"/>
</dbReference>
<evidence type="ECO:0000313" key="3">
    <source>
        <dbReference type="EMBL" id="MFC0321666.1"/>
    </source>
</evidence>
<dbReference type="RefSeq" id="WP_130857032.1">
    <property type="nucleotide sequence ID" value="NZ_JBHLWO010000007.1"/>
</dbReference>
<dbReference type="Pfam" id="PF14520">
    <property type="entry name" value="HHH_5"/>
    <property type="match status" value="1"/>
</dbReference>
<dbReference type="InterPro" id="IPR010994">
    <property type="entry name" value="RuvA_2-like"/>
</dbReference>
<dbReference type="PANTHER" id="PTHR43022:SF1">
    <property type="entry name" value="PROTEIN SMF"/>
    <property type="match status" value="1"/>
</dbReference>
<dbReference type="Gene3D" id="3.40.50.450">
    <property type="match status" value="1"/>
</dbReference>
<dbReference type="Pfam" id="PF02481">
    <property type="entry name" value="DNA_processg_A"/>
    <property type="match status" value="1"/>
</dbReference>
<evidence type="ECO:0000259" key="2">
    <source>
        <dbReference type="SMART" id="SM00278"/>
    </source>
</evidence>
<dbReference type="PANTHER" id="PTHR43022">
    <property type="entry name" value="PROTEIN SMF"/>
    <property type="match status" value="1"/>
</dbReference>
<comment type="similarity">
    <text evidence="1">Belongs to the DprA/Smf family.</text>
</comment>
<name>A0ABV6HS20_9SPHI</name>
<keyword evidence="4" id="KW-1185">Reference proteome</keyword>
<proteinExistence type="inferred from homology"/>
<protein>
    <submittedName>
        <fullName evidence="3">DNA-processing protein DprA</fullName>
    </submittedName>
</protein>
<evidence type="ECO:0000256" key="1">
    <source>
        <dbReference type="ARBA" id="ARBA00006525"/>
    </source>
</evidence>
<dbReference type="InterPro" id="IPR003583">
    <property type="entry name" value="Hlx-hairpin-Hlx_DNA-bd_motif"/>
</dbReference>
<dbReference type="InterPro" id="IPR041614">
    <property type="entry name" value="DprA_WH"/>
</dbReference>
<dbReference type="Gene3D" id="1.10.10.10">
    <property type="entry name" value="Winged helix-like DNA-binding domain superfamily/Winged helix DNA-binding domain"/>
    <property type="match status" value="1"/>
</dbReference>
<dbReference type="InterPro" id="IPR003488">
    <property type="entry name" value="DprA"/>
</dbReference>
<dbReference type="SUPFAM" id="SSF102405">
    <property type="entry name" value="MCP/YpsA-like"/>
    <property type="match status" value="1"/>
</dbReference>
<accession>A0ABV6HS20</accession>
<feature type="domain" description="Helix-hairpin-helix DNA-binding motif class 1" evidence="2">
    <location>
        <begin position="39"/>
        <end position="58"/>
    </location>
</feature>
<evidence type="ECO:0000313" key="4">
    <source>
        <dbReference type="Proteomes" id="UP001589774"/>
    </source>
</evidence>
<dbReference type="SUPFAM" id="SSF47781">
    <property type="entry name" value="RuvA domain 2-like"/>
    <property type="match status" value="1"/>
</dbReference>
<reference evidence="3 4" key="1">
    <citation type="submission" date="2024-09" db="EMBL/GenBank/DDBJ databases">
        <authorList>
            <person name="Sun Q."/>
            <person name="Mori K."/>
        </authorList>
    </citation>
    <scope>NUCLEOTIDE SEQUENCE [LARGE SCALE GENOMIC DNA]</scope>
    <source>
        <strain evidence="3 4">CCM 7765</strain>
    </source>
</reference>
<gene>
    <name evidence="3" type="primary">dprA</name>
    <name evidence="3" type="ORF">ACFFI0_25360</name>
</gene>
<dbReference type="EMBL" id="JBHLWO010000007">
    <property type="protein sequence ID" value="MFC0321666.1"/>
    <property type="molecule type" value="Genomic_DNA"/>
</dbReference>
<sequence>MKLVYQLALTQIKGVGNTLAKQLIDHCGSAEEVFRSSKKQLMLIPGIGERVAGNILHKEVMNAIEKEVAFIDKHKIKVLFWSEPEYPVKLKQCIDAPVLLYFKGNANLQTKKVISIVGTRNASDYGKSICEEFVASFRQEEVLVVSGLAHGIDSFAHEACLKNQIATVGVLGHGLDRIYPAINRTLATDMLKNGGLLTEYPSGTNPDRQNFPSRNRIIAGLADVTVVVEATIKGGALITAEIANAYNRDVCAFPGDIKRQSSSGCNHLIKTHRAHLISSAKDLAYLMNWDLTSEKKEEKQLSLEIILNPEEKHVFDIVKESGSIGIDALAYKTNLTQSKLAILLLELEMKGVLIALPGKMYRTP</sequence>
<dbReference type="InterPro" id="IPR057666">
    <property type="entry name" value="DrpA_SLOG"/>
</dbReference>
<dbReference type="Pfam" id="PF17782">
    <property type="entry name" value="WHD_DprA"/>
    <property type="match status" value="1"/>
</dbReference>
<feature type="domain" description="Helix-hairpin-helix DNA-binding motif class 1" evidence="2">
    <location>
        <begin position="7"/>
        <end position="26"/>
    </location>
</feature>